<dbReference type="SUPFAM" id="SSF118352">
    <property type="entry name" value="HSP33 redox switch-like"/>
    <property type="match status" value="1"/>
</dbReference>
<dbReference type="Gene3D" id="3.55.30.10">
    <property type="entry name" value="Hsp33 domain"/>
    <property type="match status" value="1"/>
</dbReference>
<comment type="subcellular location">
    <subcellularLocation>
        <location evidence="6">Cytoplasm</location>
    </subcellularLocation>
</comment>
<dbReference type="PIRSF" id="PIRSF005261">
    <property type="entry name" value="Heat_shock_Hsp33"/>
    <property type="match status" value="1"/>
</dbReference>
<dbReference type="InterPro" id="IPR000397">
    <property type="entry name" value="Heat_shock_Hsp33"/>
</dbReference>
<gene>
    <name evidence="6 7" type="primary">hslO</name>
    <name evidence="7" type="ORF">H8695_02515</name>
</gene>
<evidence type="ECO:0000256" key="4">
    <source>
        <dbReference type="ARBA" id="ARBA00023186"/>
    </source>
</evidence>
<evidence type="ECO:0000256" key="3">
    <source>
        <dbReference type="ARBA" id="ARBA00023157"/>
    </source>
</evidence>
<proteinExistence type="inferred from homology"/>
<keyword evidence="8" id="KW-1185">Reference proteome</keyword>
<dbReference type="Proteomes" id="UP000620366">
    <property type="component" value="Unassembled WGS sequence"/>
</dbReference>
<evidence type="ECO:0000313" key="8">
    <source>
        <dbReference type="Proteomes" id="UP000620366"/>
    </source>
</evidence>
<evidence type="ECO:0000256" key="5">
    <source>
        <dbReference type="ARBA" id="ARBA00023284"/>
    </source>
</evidence>
<dbReference type="GO" id="GO:0051082">
    <property type="term" value="F:unfolded protein binding"/>
    <property type="evidence" value="ECO:0007669"/>
    <property type="project" value="UniProtKB-UniRule"/>
</dbReference>
<dbReference type="CDD" id="cd00498">
    <property type="entry name" value="Hsp33"/>
    <property type="match status" value="1"/>
</dbReference>
<dbReference type="PANTHER" id="PTHR30111:SF1">
    <property type="entry name" value="33 KDA CHAPERONIN"/>
    <property type="match status" value="1"/>
</dbReference>
<evidence type="ECO:0000313" key="7">
    <source>
        <dbReference type="EMBL" id="MBC8535569.1"/>
    </source>
</evidence>
<sequence length="311" mass="33890">MRSRGHRSSGSTLWPERKSSVTDNFVKIITGDGFVRGFALNSTEIVERARQIHSTAPVVTAALGRTLTATSMMGTMLKDENCAITVQIKGDGPIGSILCVSDFSGNVRGYAANPLVDLPLNGLGKLDVAGGVGRSGFLNIIKDLGLREPYVGQVPIVSGEIAEDITHYFAVSEQVPTVTALGVLVDRDYSVKAAGGYILQLMPNADESAIEKLERAVAKVKPVSTLIDEGKTPAEILRALLCEFDVEILEQSYKEYRCNCSRERIERALISLGREELLKLAQEQQSIEVSCQFCERKYQVPADELRHFAGL</sequence>
<organism evidence="7 8">
    <name type="scientific">Feifania hominis</name>
    <dbReference type="NCBI Taxonomy" id="2763660"/>
    <lineage>
        <taxon>Bacteria</taxon>
        <taxon>Bacillati</taxon>
        <taxon>Bacillota</taxon>
        <taxon>Clostridia</taxon>
        <taxon>Eubacteriales</taxon>
        <taxon>Feifaniaceae</taxon>
        <taxon>Feifania</taxon>
    </lineage>
</organism>
<feature type="disulfide bond" description="Redox-active" evidence="6">
    <location>
        <begin position="258"/>
        <end position="260"/>
    </location>
</feature>
<dbReference type="HAMAP" id="MF_00117">
    <property type="entry name" value="HslO"/>
    <property type="match status" value="1"/>
</dbReference>
<dbReference type="Gene3D" id="3.90.1280.10">
    <property type="entry name" value="HSP33 redox switch-like"/>
    <property type="match status" value="1"/>
</dbReference>
<comment type="PTM">
    <text evidence="6">Under oxidizing conditions two disulfide bonds are formed involving the reactive cysteines. Under reducing conditions zinc is bound to the reactive cysteines and the protein is inactive.</text>
</comment>
<dbReference type="AlphaFoldDB" id="A0A926DD17"/>
<protein>
    <recommendedName>
        <fullName evidence="6">33 kDa chaperonin</fullName>
    </recommendedName>
    <alternativeName>
        <fullName evidence="6">Heat shock protein 33 homolog</fullName>
        <shortName evidence="6">HSP33</shortName>
    </alternativeName>
</protein>
<dbReference type="GO" id="GO:0042026">
    <property type="term" value="P:protein refolding"/>
    <property type="evidence" value="ECO:0007669"/>
    <property type="project" value="TreeGrafter"/>
</dbReference>
<dbReference type="SUPFAM" id="SSF64397">
    <property type="entry name" value="Hsp33 domain"/>
    <property type="match status" value="1"/>
</dbReference>
<dbReference type="InterPro" id="IPR016153">
    <property type="entry name" value="Heat_shock_Hsp33_N"/>
</dbReference>
<comment type="similarity">
    <text evidence="6">Belongs to the HSP33 family.</text>
</comment>
<keyword evidence="2 6" id="KW-0862">Zinc</keyword>
<evidence type="ECO:0000256" key="2">
    <source>
        <dbReference type="ARBA" id="ARBA00022833"/>
    </source>
</evidence>
<dbReference type="InterPro" id="IPR016154">
    <property type="entry name" value="Heat_shock_Hsp33_C"/>
</dbReference>
<keyword evidence="5 6" id="KW-0676">Redox-active center</keyword>
<evidence type="ECO:0000256" key="1">
    <source>
        <dbReference type="ARBA" id="ARBA00022490"/>
    </source>
</evidence>
<dbReference type="NCBIfam" id="NF001033">
    <property type="entry name" value="PRK00114.1"/>
    <property type="match status" value="1"/>
</dbReference>
<evidence type="ECO:0000256" key="6">
    <source>
        <dbReference type="HAMAP-Rule" id="MF_00117"/>
    </source>
</evidence>
<reference evidence="7" key="1">
    <citation type="submission" date="2020-08" db="EMBL/GenBank/DDBJ databases">
        <title>Genome public.</title>
        <authorList>
            <person name="Liu C."/>
            <person name="Sun Q."/>
        </authorList>
    </citation>
    <scope>NUCLEOTIDE SEQUENCE</scope>
    <source>
        <strain evidence="7">BX7</strain>
    </source>
</reference>
<keyword evidence="4 6" id="KW-0143">Chaperone</keyword>
<dbReference type="GO" id="GO:0044183">
    <property type="term" value="F:protein folding chaperone"/>
    <property type="evidence" value="ECO:0007669"/>
    <property type="project" value="TreeGrafter"/>
</dbReference>
<keyword evidence="1 6" id="KW-0963">Cytoplasm</keyword>
<dbReference type="GO" id="GO:0005737">
    <property type="term" value="C:cytoplasm"/>
    <property type="evidence" value="ECO:0007669"/>
    <property type="project" value="UniProtKB-SubCell"/>
</dbReference>
<dbReference type="Pfam" id="PF01430">
    <property type="entry name" value="HSP33"/>
    <property type="match status" value="1"/>
</dbReference>
<dbReference type="PANTHER" id="PTHR30111">
    <property type="entry name" value="33 KDA CHAPERONIN"/>
    <property type="match status" value="1"/>
</dbReference>
<accession>A0A926DD17</accession>
<comment type="function">
    <text evidence="6">Redox regulated molecular chaperone. Protects both thermally unfolding and oxidatively damaged proteins from irreversible aggregation. Plays an important role in the bacterial defense system toward oxidative stress.</text>
</comment>
<keyword evidence="3 6" id="KW-1015">Disulfide bond</keyword>
<dbReference type="EMBL" id="JACRSP010000001">
    <property type="protein sequence ID" value="MBC8535569.1"/>
    <property type="molecule type" value="Genomic_DNA"/>
</dbReference>
<feature type="disulfide bond" description="Redox-active" evidence="6">
    <location>
        <begin position="291"/>
        <end position="294"/>
    </location>
</feature>
<comment type="caution">
    <text evidence="7">The sequence shown here is derived from an EMBL/GenBank/DDBJ whole genome shotgun (WGS) entry which is preliminary data.</text>
</comment>
<name>A0A926DD17_9FIRM</name>